<comment type="caution">
    <text evidence="2">The sequence shown here is derived from an EMBL/GenBank/DDBJ whole genome shotgun (WGS) entry which is preliminary data.</text>
</comment>
<evidence type="ECO:0000256" key="1">
    <source>
        <dbReference type="SAM" id="SignalP"/>
    </source>
</evidence>
<dbReference type="EMBL" id="JAGSOG010000048">
    <property type="protein sequence ID" value="MBR7834099.1"/>
    <property type="molecule type" value="Genomic_DNA"/>
</dbReference>
<dbReference type="Proteomes" id="UP000675781">
    <property type="component" value="Unassembled WGS sequence"/>
</dbReference>
<protein>
    <recommendedName>
        <fullName evidence="4">Secreted protein</fullName>
    </recommendedName>
</protein>
<reference evidence="2" key="1">
    <citation type="submission" date="2021-04" db="EMBL/GenBank/DDBJ databases">
        <title>Genome based classification of Actinospica acidithermotolerans sp. nov., an actinobacterium isolated from an Indonesian hot spring.</title>
        <authorList>
            <person name="Kusuma A.B."/>
            <person name="Putra K.E."/>
            <person name="Nafisah S."/>
            <person name="Loh J."/>
            <person name="Nouioui I."/>
            <person name="Goodfellow M."/>
        </authorList>
    </citation>
    <scope>NUCLEOTIDE SEQUENCE</scope>
    <source>
        <strain evidence="2">CSCA 57</strain>
    </source>
</reference>
<keyword evidence="1" id="KW-0732">Signal</keyword>
<organism evidence="2 3">
    <name type="scientific">Actinospica durhamensis</name>
    <dbReference type="NCBI Taxonomy" id="1508375"/>
    <lineage>
        <taxon>Bacteria</taxon>
        <taxon>Bacillati</taxon>
        <taxon>Actinomycetota</taxon>
        <taxon>Actinomycetes</taxon>
        <taxon>Catenulisporales</taxon>
        <taxon>Actinospicaceae</taxon>
        <taxon>Actinospica</taxon>
    </lineage>
</organism>
<dbReference type="AlphaFoldDB" id="A0A941ES45"/>
<proteinExistence type="predicted"/>
<sequence length="148" mass="15630">MGISVSAKAVAVKTARWSAVPVLAVAAFAVAAGPALADSSSARVSADSASVFHGQVTVGGVYECGQRRGTEQLRVTVIGQDRREQVEATRVVNVNCGGSAHGWRLTLGTDRRNEQFTPGLVRVEATLGDSRDRFDRASTTRTLFARGI</sequence>
<feature type="chain" id="PRO_5036921927" description="Secreted protein" evidence="1">
    <location>
        <begin position="38"/>
        <end position="148"/>
    </location>
</feature>
<keyword evidence="3" id="KW-1185">Reference proteome</keyword>
<gene>
    <name evidence="2" type="ORF">KDL01_12540</name>
</gene>
<name>A0A941ES45_9ACTN</name>
<evidence type="ECO:0000313" key="3">
    <source>
        <dbReference type="Proteomes" id="UP000675781"/>
    </source>
</evidence>
<accession>A0A941ES45</accession>
<evidence type="ECO:0008006" key="4">
    <source>
        <dbReference type="Google" id="ProtNLM"/>
    </source>
</evidence>
<feature type="signal peptide" evidence="1">
    <location>
        <begin position="1"/>
        <end position="37"/>
    </location>
</feature>
<evidence type="ECO:0000313" key="2">
    <source>
        <dbReference type="EMBL" id="MBR7834099.1"/>
    </source>
</evidence>
<dbReference type="RefSeq" id="WP_212528621.1">
    <property type="nucleotide sequence ID" value="NZ_JAGSOG010000048.1"/>
</dbReference>